<organism evidence="1 2">
    <name type="scientific">Ixodes persulcatus</name>
    <name type="common">Taiga tick</name>
    <dbReference type="NCBI Taxonomy" id="34615"/>
    <lineage>
        <taxon>Eukaryota</taxon>
        <taxon>Metazoa</taxon>
        <taxon>Ecdysozoa</taxon>
        <taxon>Arthropoda</taxon>
        <taxon>Chelicerata</taxon>
        <taxon>Arachnida</taxon>
        <taxon>Acari</taxon>
        <taxon>Parasitiformes</taxon>
        <taxon>Ixodida</taxon>
        <taxon>Ixodoidea</taxon>
        <taxon>Ixodidae</taxon>
        <taxon>Ixodinae</taxon>
        <taxon>Ixodes</taxon>
    </lineage>
</organism>
<dbReference type="EMBL" id="JABSTQ010010062">
    <property type="protein sequence ID" value="KAG0423732.1"/>
    <property type="molecule type" value="Genomic_DNA"/>
</dbReference>
<proteinExistence type="predicted"/>
<comment type="caution">
    <text evidence="1">The sequence shown here is derived from an EMBL/GenBank/DDBJ whole genome shotgun (WGS) entry which is preliminary data.</text>
</comment>
<dbReference type="Proteomes" id="UP000805193">
    <property type="component" value="Unassembled WGS sequence"/>
</dbReference>
<name>A0AC60PRK5_IXOPE</name>
<reference evidence="1 2" key="1">
    <citation type="journal article" date="2020" name="Cell">
        <title>Large-Scale Comparative Analyses of Tick Genomes Elucidate Their Genetic Diversity and Vector Capacities.</title>
        <authorList>
            <consortium name="Tick Genome and Microbiome Consortium (TIGMIC)"/>
            <person name="Jia N."/>
            <person name="Wang J."/>
            <person name="Shi W."/>
            <person name="Du L."/>
            <person name="Sun Y."/>
            <person name="Zhan W."/>
            <person name="Jiang J.F."/>
            <person name="Wang Q."/>
            <person name="Zhang B."/>
            <person name="Ji P."/>
            <person name="Bell-Sakyi L."/>
            <person name="Cui X.M."/>
            <person name="Yuan T.T."/>
            <person name="Jiang B.G."/>
            <person name="Yang W.F."/>
            <person name="Lam T.T."/>
            <person name="Chang Q.C."/>
            <person name="Ding S.J."/>
            <person name="Wang X.J."/>
            <person name="Zhu J.G."/>
            <person name="Ruan X.D."/>
            <person name="Zhao L."/>
            <person name="Wei J.T."/>
            <person name="Ye R.Z."/>
            <person name="Que T.C."/>
            <person name="Du C.H."/>
            <person name="Zhou Y.H."/>
            <person name="Cheng J.X."/>
            <person name="Dai P.F."/>
            <person name="Guo W.B."/>
            <person name="Han X.H."/>
            <person name="Huang E.J."/>
            <person name="Li L.F."/>
            <person name="Wei W."/>
            <person name="Gao Y.C."/>
            <person name="Liu J.Z."/>
            <person name="Shao H.Z."/>
            <person name="Wang X."/>
            <person name="Wang C.C."/>
            <person name="Yang T.C."/>
            <person name="Huo Q.B."/>
            <person name="Li W."/>
            <person name="Chen H.Y."/>
            <person name="Chen S.E."/>
            <person name="Zhou L.G."/>
            <person name="Ni X.B."/>
            <person name="Tian J.H."/>
            <person name="Sheng Y."/>
            <person name="Liu T."/>
            <person name="Pan Y.S."/>
            <person name="Xia L.Y."/>
            <person name="Li J."/>
            <person name="Zhao F."/>
            <person name="Cao W.C."/>
        </authorList>
    </citation>
    <scope>NUCLEOTIDE SEQUENCE [LARGE SCALE GENOMIC DNA]</scope>
    <source>
        <strain evidence="1">Iper-2018</strain>
    </source>
</reference>
<sequence length="211" mass="22347">MDNCKQGAPTGGPVETRKKVAEGSILNSPSGARETSNGRWYNRWPEELRDRVLNGELPVGKDEASILAGVQLRIEESWPSNARSPSALPSDHLGKLIPISEDAKESVIAELPGTAEGSRMSSGDADDSHNDSSDSGGGGDGTGGSGGGTPTSTCRLSGRFARAVPKRRSLILRPFMGSEGNKSPTMAHNTKYKDCLPPAYHSTKNMIKTIK</sequence>
<evidence type="ECO:0000313" key="1">
    <source>
        <dbReference type="EMBL" id="KAG0423732.1"/>
    </source>
</evidence>
<gene>
    <name evidence="1" type="ORF">HPB47_000518</name>
</gene>
<protein>
    <submittedName>
        <fullName evidence="1">Uncharacterized protein</fullName>
    </submittedName>
</protein>
<evidence type="ECO:0000313" key="2">
    <source>
        <dbReference type="Proteomes" id="UP000805193"/>
    </source>
</evidence>
<keyword evidence="2" id="KW-1185">Reference proteome</keyword>
<feature type="non-terminal residue" evidence="1">
    <location>
        <position position="211"/>
    </location>
</feature>
<accession>A0AC60PRK5</accession>